<reference evidence="1 2" key="1">
    <citation type="journal article" date="2005" name="Nature">
        <title>The map-based sequence of the rice genome.</title>
        <authorList>
            <consortium name="International rice genome sequencing project (IRGSP)"/>
            <person name="Matsumoto T."/>
            <person name="Wu J."/>
            <person name="Kanamori H."/>
            <person name="Katayose Y."/>
            <person name="Fujisawa M."/>
            <person name="Namiki N."/>
            <person name="Mizuno H."/>
            <person name="Yamamoto K."/>
            <person name="Antonio B.A."/>
            <person name="Baba T."/>
            <person name="Sakata K."/>
            <person name="Nagamura Y."/>
            <person name="Aoki H."/>
            <person name="Arikawa K."/>
            <person name="Arita K."/>
            <person name="Bito T."/>
            <person name="Chiden Y."/>
            <person name="Fujitsuka N."/>
            <person name="Fukunaka R."/>
            <person name="Hamada M."/>
            <person name="Harada C."/>
            <person name="Hayashi A."/>
            <person name="Hijishita S."/>
            <person name="Honda M."/>
            <person name="Hosokawa S."/>
            <person name="Ichikawa Y."/>
            <person name="Idonuma A."/>
            <person name="Iijima M."/>
            <person name="Ikeda M."/>
            <person name="Ikeno M."/>
            <person name="Ito K."/>
            <person name="Ito S."/>
            <person name="Ito T."/>
            <person name="Ito Y."/>
            <person name="Ito Y."/>
            <person name="Iwabuchi A."/>
            <person name="Kamiya K."/>
            <person name="Karasawa W."/>
            <person name="Kurita K."/>
            <person name="Katagiri S."/>
            <person name="Kikuta A."/>
            <person name="Kobayashi H."/>
            <person name="Kobayashi N."/>
            <person name="Machita K."/>
            <person name="Maehara T."/>
            <person name="Masukawa M."/>
            <person name="Mizubayashi T."/>
            <person name="Mukai Y."/>
            <person name="Nagasaki H."/>
            <person name="Nagata Y."/>
            <person name="Naito S."/>
            <person name="Nakashima M."/>
            <person name="Nakama Y."/>
            <person name="Nakamichi Y."/>
            <person name="Nakamura M."/>
            <person name="Meguro A."/>
            <person name="Negishi M."/>
            <person name="Ohta I."/>
            <person name="Ohta T."/>
            <person name="Okamoto M."/>
            <person name="Ono N."/>
            <person name="Saji S."/>
            <person name="Sakaguchi M."/>
            <person name="Sakai K."/>
            <person name="Shibata M."/>
            <person name="Shimokawa T."/>
            <person name="Song J."/>
            <person name="Takazaki Y."/>
            <person name="Terasawa K."/>
            <person name="Tsugane M."/>
            <person name="Tsuji K."/>
            <person name="Ueda S."/>
            <person name="Waki K."/>
            <person name="Yamagata H."/>
            <person name="Yamamoto M."/>
            <person name="Yamamoto S."/>
            <person name="Yamane H."/>
            <person name="Yoshiki S."/>
            <person name="Yoshihara R."/>
            <person name="Yukawa K."/>
            <person name="Zhong H."/>
            <person name="Yano M."/>
            <person name="Yuan Q."/>
            <person name="Ouyang S."/>
            <person name="Liu J."/>
            <person name="Jones K.M."/>
            <person name="Gansberger K."/>
            <person name="Moffat K."/>
            <person name="Hill J."/>
            <person name="Bera J."/>
            <person name="Fadrosh D."/>
            <person name="Jin S."/>
            <person name="Johri S."/>
            <person name="Kim M."/>
            <person name="Overton L."/>
            <person name="Reardon M."/>
            <person name="Tsitrin T."/>
            <person name="Vuong H."/>
            <person name="Weaver B."/>
            <person name="Ciecko A."/>
            <person name="Tallon L."/>
            <person name="Jackson J."/>
            <person name="Pai G."/>
            <person name="Aken S.V."/>
            <person name="Utterback T."/>
            <person name="Reidmuller S."/>
            <person name="Feldblyum T."/>
            <person name="Hsiao J."/>
            <person name="Zismann V."/>
            <person name="Iobst S."/>
            <person name="de Vazeille A.R."/>
            <person name="Buell C.R."/>
            <person name="Ying K."/>
            <person name="Li Y."/>
            <person name="Lu T."/>
            <person name="Huang Y."/>
            <person name="Zhao Q."/>
            <person name="Feng Q."/>
            <person name="Zhang L."/>
            <person name="Zhu J."/>
            <person name="Weng Q."/>
            <person name="Mu J."/>
            <person name="Lu Y."/>
            <person name="Fan D."/>
            <person name="Liu Y."/>
            <person name="Guan J."/>
            <person name="Zhang Y."/>
            <person name="Yu S."/>
            <person name="Liu X."/>
            <person name="Zhang Y."/>
            <person name="Hong G."/>
            <person name="Han B."/>
            <person name="Choisne N."/>
            <person name="Demange N."/>
            <person name="Orjeda G."/>
            <person name="Samain S."/>
            <person name="Cattolico L."/>
            <person name="Pelletier E."/>
            <person name="Couloux A."/>
            <person name="Segurens B."/>
            <person name="Wincker P."/>
            <person name="D'Hont A."/>
            <person name="Scarpelli C."/>
            <person name="Weissenbach J."/>
            <person name="Salanoubat M."/>
            <person name="Quetier F."/>
            <person name="Yu Y."/>
            <person name="Kim H.R."/>
            <person name="Rambo T."/>
            <person name="Currie J."/>
            <person name="Collura K."/>
            <person name="Luo M."/>
            <person name="Yang T."/>
            <person name="Ammiraju J.S.S."/>
            <person name="Engler F."/>
            <person name="Soderlund C."/>
            <person name="Wing R.A."/>
            <person name="Palmer L.E."/>
            <person name="de la Bastide M."/>
            <person name="Spiegel L."/>
            <person name="Nascimento L."/>
            <person name="Zutavern T."/>
            <person name="O'Shaughnessy A."/>
            <person name="Dike S."/>
            <person name="Dedhia N."/>
            <person name="Preston R."/>
            <person name="Balija V."/>
            <person name="McCombie W.R."/>
            <person name="Chow T."/>
            <person name="Chen H."/>
            <person name="Chung M."/>
            <person name="Chen C."/>
            <person name="Shaw J."/>
            <person name="Wu H."/>
            <person name="Hsiao K."/>
            <person name="Chao Y."/>
            <person name="Chu M."/>
            <person name="Cheng C."/>
            <person name="Hour A."/>
            <person name="Lee P."/>
            <person name="Lin S."/>
            <person name="Lin Y."/>
            <person name="Liou J."/>
            <person name="Liu S."/>
            <person name="Hsing Y."/>
            <person name="Raghuvanshi S."/>
            <person name="Mohanty A."/>
            <person name="Bharti A.K."/>
            <person name="Gaur A."/>
            <person name="Gupta V."/>
            <person name="Kumar D."/>
            <person name="Ravi V."/>
            <person name="Vij S."/>
            <person name="Kapur A."/>
            <person name="Khurana P."/>
            <person name="Khurana P."/>
            <person name="Khurana J.P."/>
            <person name="Tyagi A.K."/>
            <person name="Gaikwad K."/>
            <person name="Singh A."/>
            <person name="Dalal V."/>
            <person name="Srivastava S."/>
            <person name="Dixit A."/>
            <person name="Pal A.K."/>
            <person name="Ghazi I.A."/>
            <person name="Yadav M."/>
            <person name="Pandit A."/>
            <person name="Bhargava A."/>
            <person name="Sureshbabu K."/>
            <person name="Batra K."/>
            <person name="Sharma T.R."/>
            <person name="Mohapatra T."/>
            <person name="Singh N.K."/>
            <person name="Messing J."/>
            <person name="Nelson A.B."/>
            <person name="Fuks G."/>
            <person name="Kavchok S."/>
            <person name="Keizer G."/>
            <person name="Linton E."/>
            <person name="Llaca V."/>
            <person name="Song R."/>
            <person name="Tanyolac B."/>
            <person name="Young S."/>
            <person name="Ho-Il K."/>
            <person name="Hahn J.H."/>
            <person name="Sangsakoo G."/>
            <person name="Vanavichit A."/>
            <person name="de Mattos Luiz.A.T."/>
            <person name="Zimmer P.D."/>
            <person name="Malone G."/>
            <person name="Dellagostin O."/>
            <person name="de Oliveira A.C."/>
            <person name="Bevan M."/>
            <person name="Bancroft I."/>
            <person name="Minx P."/>
            <person name="Cordum H."/>
            <person name="Wilson R."/>
            <person name="Cheng Z."/>
            <person name="Jin W."/>
            <person name="Jiang J."/>
            <person name="Leong S.A."/>
            <person name="Iwama H."/>
            <person name="Gojobori T."/>
            <person name="Itoh T."/>
            <person name="Niimura Y."/>
            <person name="Fujii Y."/>
            <person name="Habara T."/>
            <person name="Sakai H."/>
            <person name="Sato Y."/>
            <person name="Wilson G."/>
            <person name="Kumar K."/>
            <person name="McCouch S."/>
            <person name="Juretic N."/>
            <person name="Hoen D."/>
            <person name="Wright S."/>
            <person name="Bruskiewich R."/>
            <person name="Bureau T."/>
            <person name="Miyao A."/>
            <person name="Hirochika H."/>
            <person name="Nishikawa T."/>
            <person name="Kadowaki K."/>
            <person name="Sugiura M."/>
            <person name="Burr B."/>
            <person name="Sasaki T."/>
        </authorList>
    </citation>
    <scope>NUCLEOTIDE SEQUENCE [LARGE SCALE GENOMIC DNA]</scope>
    <source>
        <strain evidence="2">cv. Nipponbare</strain>
    </source>
</reference>
<dbReference type="AlphaFoldDB" id="Q0D946"/>
<organism evidence="1 2">
    <name type="scientific">Oryza sativa subsp. japonica</name>
    <name type="common">Rice</name>
    <dbReference type="NCBI Taxonomy" id="39947"/>
    <lineage>
        <taxon>Eukaryota</taxon>
        <taxon>Viridiplantae</taxon>
        <taxon>Streptophyta</taxon>
        <taxon>Embryophyta</taxon>
        <taxon>Tracheophyta</taxon>
        <taxon>Spermatophyta</taxon>
        <taxon>Magnoliopsida</taxon>
        <taxon>Liliopsida</taxon>
        <taxon>Poales</taxon>
        <taxon>Poaceae</taxon>
        <taxon>BOP clade</taxon>
        <taxon>Oryzoideae</taxon>
        <taxon>Oryzeae</taxon>
        <taxon>Oryzinae</taxon>
        <taxon>Oryza</taxon>
        <taxon>Oryza sativa</taxon>
    </lineage>
</organism>
<sequence>MTVGSFNSKRQDTYLPSFDVILRLHYFNDTLVLIGTNSGAAFFDLERRALSWMYHCKSDILSQQFMQSVII</sequence>
<proteinExistence type="predicted"/>
<dbReference type="EMBL" id="AP008213">
    <property type="protein sequence ID" value="BAF20627.2"/>
    <property type="molecule type" value="Genomic_DNA"/>
</dbReference>
<dbReference type="KEGG" id="dosa:Os07g0108000"/>
<name>Q0D946_ORYSJ</name>
<evidence type="ECO:0000313" key="2">
    <source>
        <dbReference type="Proteomes" id="UP000000763"/>
    </source>
</evidence>
<dbReference type="Proteomes" id="UP000000763">
    <property type="component" value="Chromosome 7"/>
</dbReference>
<reference evidence="2" key="2">
    <citation type="journal article" date="2008" name="Nucleic Acids Res.">
        <title>The rice annotation project database (RAP-DB): 2008 update.</title>
        <authorList>
            <consortium name="The rice annotation project (RAP)"/>
        </authorList>
    </citation>
    <scope>GENOME REANNOTATION</scope>
    <source>
        <strain evidence="2">cv. Nipponbare</strain>
    </source>
</reference>
<accession>Q0D946</accession>
<evidence type="ECO:0000313" key="1">
    <source>
        <dbReference type="EMBL" id="BAF20627.2"/>
    </source>
</evidence>
<gene>
    <name evidence="1" type="ordered locus">Os07g0108000</name>
</gene>
<protein>
    <submittedName>
        <fullName evidence="1">Os07g0108000 protein</fullName>
    </submittedName>
</protein>